<evidence type="ECO:0000259" key="1">
    <source>
        <dbReference type="SMART" id="SM00256"/>
    </source>
</evidence>
<dbReference type="OrthoDB" id="10323066at2759"/>
<dbReference type="InterPro" id="IPR036047">
    <property type="entry name" value="F-box-like_dom_sf"/>
</dbReference>
<dbReference type="SMART" id="SM00256">
    <property type="entry name" value="FBOX"/>
    <property type="match status" value="1"/>
</dbReference>
<name>A0A5J9W1N6_9POAL</name>
<proteinExistence type="predicted"/>
<dbReference type="PANTHER" id="PTHR32133">
    <property type="entry name" value="OS07G0120400 PROTEIN"/>
    <property type="match status" value="1"/>
</dbReference>
<dbReference type="InterPro" id="IPR056594">
    <property type="entry name" value="AT5G49610-like_b-prop"/>
</dbReference>
<dbReference type="Pfam" id="PF12937">
    <property type="entry name" value="F-box-like"/>
    <property type="match status" value="1"/>
</dbReference>
<sequence>MAPSLTELLEELVGEILLRLSPDEPADLLRASLVCKRWCRLLSDPFFRLRYCRYHRTPPLLGFVHDEDNVPGFVSTVASPCSVPALDCRWVLDSHHGRILFYCFAPTGLVVWDPLTREQQQVPLPPYPYSHNHYTATVLCSVAGCDHLDCHGGPFLVVFVANHDEDDASIWVSVYSSETGAWGASSTSELKLAVDMFPSLRIGDALYFMVDDGESILVYDLAGRGLSAIEVPNKELEERGIVMMLEDGRLGVAGVEDRRLYLWSWQEAGAGWKECKIIELATLLALSNTLVSIAVVGFVEGTDTVFLSIDADIFTLKIKSGLVKKVDENGPYSVVIPYTGFYLP</sequence>
<keyword evidence="3" id="KW-1185">Reference proteome</keyword>
<comment type="caution">
    <text evidence="2">The sequence shown here is derived from an EMBL/GenBank/DDBJ whole genome shotgun (WGS) entry which is preliminary data.</text>
</comment>
<reference evidence="2 3" key="1">
    <citation type="journal article" date="2019" name="Sci. Rep.">
        <title>A high-quality genome of Eragrostis curvula grass provides insights into Poaceae evolution and supports new strategies to enhance forage quality.</title>
        <authorList>
            <person name="Carballo J."/>
            <person name="Santos B.A.C.M."/>
            <person name="Zappacosta D."/>
            <person name="Garbus I."/>
            <person name="Selva J.P."/>
            <person name="Gallo C.A."/>
            <person name="Diaz A."/>
            <person name="Albertini E."/>
            <person name="Caccamo M."/>
            <person name="Echenique V."/>
        </authorList>
    </citation>
    <scope>NUCLEOTIDE SEQUENCE [LARGE SCALE GENOMIC DNA]</scope>
    <source>
        <strain evidence="3">cv. Victoria</strain>
        <tissue evidence="2">Leaf</tissue>
    </source>
</reference>
<dbReference type="EMBL" id="RWGY01000007">
    <property type="protein sequence ID" value="TVU41837.1"/>
    <property type="molecule type" value="Genomic_DNA"/>
</dbReference>
<dbReference type="Pfam" id="PF23635">
    <property type="entry name" value="Beta-prop_AT5G49610-like"/>
    <property type="match status" value="1"/>
</dbReference>
<evidence type="ECO:0000313" key="2">
    <source>
        <dbReference type="EMBL" id="TVU41837.1"/>
    </source>
</evidence>
<evidence type="ECO:0000313" key="3">
    <source>
        <dbReference type="Proteomes" id="UP000324897"/>
    </source>
</evidence>
<organism evidence="2 3">
    <name type="scientific">Eragrostis curvula</name>
    <name type="common">weeping love grass</name>
    <dbReference type="NCBI Taxonomy" id="38414"/>
    <lineage>
        <taxon>Eukaryota</taxon>
        <taxon>Viridiplantae</taxon>
        <taxon>Streptophyta</taxon>
        <taxon>Embryophyta</taxon>
        <taxon>Tracheophyta</taxon>
        <taxon>Spermatophyta</taxon>
        <taxon>Magnoliopsida</taxon>
        <taxon>Liliopsida</taxon>
        <taxon>Poales</taxon>
        <taxon>Poaceae</taxon>
        <taxon>PACMAD clade</taxon>
        <taxon>Chloridoideae</taxon>
        <taxon>Eragrostideae</taxon>
        <taxon>Eragrostidinae</taxon>
        <taxon>Eragrostis</taxon>
    </lineage>
</organism>
<feature type="non-terminal residue" evidence="2">
    <location>
        <position position="1"/>
    </location>
</feature>
<accession>A0A5J9W1N6</accession>
<dbReference type="SUPFAM" id="SSF50965">
    <property type="entry name" value="Galactose oxidase, central domain"/>
    <property type="match status" value="1"/>
</dbReference>
<dbReference type="InterPro" id="IPR001810">
    <property type="entry name" value="F-box_dom"/>
</dbReference>
<gene>
    <name evidence="2" type="ORF">EJB05_15392</name>
</gene>
<dbReference type="AlphaFoldDB" id="A0A5J9W1N6"/>
<dbReference type="Gramene" id="TVU41837">
    <property type="protein sequence ID" value="TVU41837"/>
    <property type="gene ID" value="EJB05_15392"/>
</dbReference>
<dbReference type="Proteomes" id="UP000324897">
    <property type="component" value="Chromosome 4"/>
</dbReference>
<protein>
    <recommendedName>
        <fullName evidence="1">F-box domain-containing protein</fullName>
    </recommendedName>
</protein>
<dbReference type="InterPro" id="IPR011043">
    <property type="entry name" value="Gal_Oxase/kelch_b-propeller"/>
</dbReference>
<dbReference type="SUPFAM" id="SSF81383">
    <property type="entry name" value="F-box domain"/>
    <property type="match status" value="1"/>
</dbReference>
<dbReference type="PANTHER" id="PTHR32133:SF408">
    <property type="entry name" value="OS07G0120400 PROTEIN"/>
    <property type="match status" value="1"/>
</dbReference>
<feature type="domain" description="F-box" evidence="1">
    <location>
        <begin position="8"/>
        <end position="51"/>
    </location>
</feature>
<dbReference type="Gene3D" id="1.20.1280.50">
    <property type="match status" value="1"/>
</dbReference>